<feature type="region of interest" description="Disordered" evidence="1">
    <location>
        <begin position="22"/>
        <end position="100"/>
    </location>
</feature>
<dbReference type="Pfam" id="PF17667">
    <property type="entry name" value="Pkinase_fungal"/>
    <property type="match status" value="1"/>
</dbReference>
<protein>
    <recommendedName>
        <fullName evidence="2">Fungal-type protein kinase domain-containing protein</fullName>
    </recommendedName>
</protein>
<evidence type="ECO:0000259" key="2">
    <source>
        <dbReference type="Pfam" id="PF17667"/>
    </source>
</evidence>
<feature type="region of interest" description="Disordered" evidence="1">
    <location>
        <begin position="270"/>
        <end position="351"/>
    </location>
</feature>
<name>A0A4S4MN33_9APHY</name>
<feature type="compositionally biased region" description="Acidic residues" evidence="1">
    <location>
        <begin position="285"/>
        <end position="298"/>
    </location>
</feature>
<evidence type="ECO:0000256" key="1">
    <source>
        <dbReference type="SAM" id="MobiDB-lite"/>
    </source>
</evidence>
<dbReference type="PANTHER" id="PTHR38248:SF2">
    <property type="entry name" value="FUNK1 11"/>
    <property type="match status" value="1"/>
</dbReference>
<evidence type="ECO:0000313" key="3">
    <source>
        <dbReference type="EMBL" id="THH26697.1"/>
    </source>
</evidence>
<dbReference type="OrthoDB" id="2799233at2759"/>
<dbReference type="Gene3D" id="1.10.510.10">
    <property type="entry name" value="Transferase(Phosphotransferase) domain 1"/>
    <property type="match status" value="1"/>
</dbReference>
<organism evidence="3 4">
    <name type="scientific">Antrodiella citrinella</name>
    <dbReference type="NCBI Taxonomy" id="2447956"/>
    <lineage>
        <taxon>Eukaryota</taxon>
        <taxon>Fungi</taxon>
        <taxon>Dikarya</taxon>
        <taxon>Basidiomycota</taxon>
        <taxon>Agaricomycotina</taxon>
        <taxon>Agaricomycetes</taxon>
        <taxon>Polyporales</taxon>
        <taxon>Steccherinaceae</taxon>
        <taxon>Antrodiella</taxon>
    </lineage>
</organism>
<keyword evidence="4" id="KW-1185">Reference proteome</keyword>
<dbReference type="EMBL" id="SGPM01000319">
    <property type="protein sequence ID" value="THH26697.1"/>
    <property type="molecule type" value="Genomic_DNA"/>
</dbReference>
<evidence type="ECO:0000313" key="4">
    <source>
        <dbReference type="Proteomes" id="UP000308730"/>
    </source>
</evidence>
<gene>
    <name evidence="3" type="ORF">EUX98_g7490</name>
</gene>
<comment type="caution">
    <text evidence="3">The sequence shown here is derived from an EMBL/GenBank/DDBJ whole genome shotgun (WGS) entry which is preliminary data.</text>
</comment>
<reference evidence="3 4" key="1">
    <citation type="submission" date="2019-02" db="EMBL/GenBank/DDBJ databases">
        <title>Genome sequencing of the rare red list fungi Antrodiella citrinella (Flaviporus citrinellus).</title>
        <authorList>
            <person name="Buettner E."/>
            <person name="Kellner H."/>
        </authorList>
    </citation>
    <scope>NUCLEOTIDE SEQUENCE [LARGE SCALE GENOMIC DNA]</scope>
    <source>
        <strain evidence="3 4">DSM 108506</strain>
    </source>
</reference>
<feature type="compositionally biased region" description="Polar residues" evidence="1">
    <location>
        <begin position="56"/>
        <end position="68"/>
    </location>
</feature>
<feature type="compositionally biased region" description="Polar residues" evidence="1">
    <location>
        <begin position="327"/>
        <end position="339"/>
    </location>
</feature>
<sequence length="892" mass="99998">MLRFPDYWLVRPLTSTERRDLCPIASDSSDSDVEMQSNLGSIDEDREVTDFVPARTSVNSPLSATSNSHADEPKTPPPRATGLPASTPLHGSLDSFEKNGDGTTADKAVLAYLSELLANKVVRDYPVADFISAVFGITKDDLKRRSAGYSLPEEDCKEYNTGSYLKNSSHERSAYAPLTNIFNDLGDQLKRNVKGHHMNGSDIINMLDRQAFGDFAKFKPDFLTSWIDFKLKQKWKATGTSGELKKKKKVRKDLEGHDYTIDLDRVPEIKYASRPPDGPLAPAAAEEEVQEAEADIPEPEPITSESRKRKAGSTRTPQVRVPKRPRSNTSKQVRSNASGQDGEPQDSPARGNLNASELQAVKYVHELGSHGIRSYAVGFLIEDFTMTLWYIDRMGVVASAPFDFMDEPHFLLLYVASIRYATPTQLGFFSKLGFPCGDVTADRLDTFDEVTLDLSGSADIDSKPLSDLRFVLDVSEDRSINSTHGAIGRATIVVPVLPAVDCETAVTLCGEEKTVAKISWQSKFRAIGEDSLVRVARVKLQASDTLRTHLKHLVDMKCGLTQSMEEMNVPRASMFGLPAEGAKNHRVCRILLMREYIPLRMVDGVDEFKVIFLGVVKGHHAVYETSGILHRDISINNIMFYRDSDGGVVGVLCDWDLAKQLDVSDVDLQLRRAIVDTVKAEISPNAEKTKTIEPSSSSAQRLSATVPFLEVEILEPQEPRYRTGTGPFMSLDLLLYFHVPQHTYRHDLESFFFVLVWFIVTHSAETHTMGFIRGWLQSNLRALGKTKQEFVENKGVYEEVMAVAKGDYKQLERDWVGPIKRLLMKPLKRKYRDIQDQIDDIVALHEAEEKPVEERILLVQADIRDNVHEREFGILTFKSFMACLEPQAEEES</sequence>
<proteinExistence type="predicted"/>
<dbReference type="AlphaFoldDB" id="A0A4S4MN33"/>
<dbReference type="Proteomes" id="UP000308730">
    <property type="component" value="Unassembled WGS sequence"/>
</dbReference>
<dbReference type="InterPro" id="IPR040976">
    <property type="entry name" value="Pkinase_fungal"/>
</dbReference>
<dbReference type="InterPro" id="IPR011009">
    <property type="entry name" value="Kinase-like_dom_sf"/>
</dbReference>
<feature type="domain" description="Fungal-type protein kinase" evidence="2">
    <location>
        <begin position="347"/>
        <end position="758"/>
    </location>
</feature>
<dbReference type="SUPFAM" id="SSF56112">
    <property type="entry name" value="Protein kinase-like (PK-like)"/>
    <property type="match status" value="1"/>
</dbReference>
<dbReference type="PANTHER" id="PTHR38248">
    <property type="entry name" value="FUNK1 6"/>
    <property type="match status" value="1"/>
</dbReference>
<accession>A0A4S4MN33</accession>